<comment type="similarity">
    <text evidence="8">Belongs to the glycosyltransferase 2 family. CrtQ subfamily.</text>
</comment>
<keyword evidence="4" id="KW-0808">Transferase</keyword>
<keyword evidence="2" id="KW-1003">Cell membrane</keyword>
<evidence type="ECO:0000256" key="2">
    <source>
        <dbReference type="ARBA" id="ARBA00022475"/>
    </source>
</evidence>
<comment type="function">
    <text evidence="6">Catalyzes the glycosylation of 4,4'-diaponeurosporenoate, i.e. the esterification of glucose at the C1'' position with the carboxyl group of 4,4'-diaponeurosporenic acid, to form glycosyl-4,4'-diaponeurosporenoate. This is a step in the biosynthesis of staphyloxanthin, an orange pigment present in most staphylococci strains.</text>
</comment>
<evidence type="ECO:0000313" key="12">
    <source>
        <dbReference type="EMBL" id="GGJ67730.1"/>
    </source>
</evidence>
<comment type="subcellular location">
    <subcellularLocation>
        <location evidence="1">Cell membrane</location>
    </subcellularLocation>
</comment>
<dbReference type="InterPro" id="IPR029044">
    <property type="entry name" value="Nucleotide-diphossugar_trans"/>
</dbReference>
<evidence type="ECO:0000256" key="6">
    <source>
        <dbReference type="ARBA" id="ARBA00037281"/>
    </source>
</evidence>
<feature type="domain" description="Glycosyltransferase 2-like" evidence="11">
    <location>
        <begin position="4"/>
        <end position="116"/>
    </location>
</feature>
<evidence type="ECO:0000256" key="8">
    <source>
        <dbReference type="ARBA" id="ARBA00038120"/>
    </source>
</evidence>
<evidence type="ECO:0000259" key="11">
    <source>
        <dbReference type="Pfam" id="PF00535"/>
    </source>
</evidence>
<reference evidence="13" key="1">
    <citation type="journal article" date="2019" name="Int. J. Syst. Evol. Microbiol.">
        <title>The Global Catalogue of Microorganisms (GCM) 10K type strain sequencing project: providing services to taxonomists for standard genome sequencing and annotation.</title>
        <authorList>
            <consortium name="The Broad Institute Genomics Platform"/>
            <consortium name="The Broad Institute Genome Sequencing Center for Infectious Disease"/>
            <person name="Wu L."/>
            <person name="Ma J."/>
        </authorList>
    </citation>
    <scope>NUCLEOTIDE SEQUENCE [LARGE SCALE GENOMIC DNA]</scope>
    <source>
        <strain evidence="13">CGMCC 1.3685</strain>
    </source>
</reference>
<dbReference type="Gene3D" id="3.90.550.10">
    <property type="entry name" value="Spore Coat Polysaccharide Biosynthesis Protein SpsA, Chain A"/>
    <property type="match status" value="1"/>
</dbReference>
<gene>
    <name evidence="12" type="ORF">GCM10007173_28250</name>
</gene>
<evidence type="ECO:0000313" key="13">
    <source>
        <dbReference type="Proteomes" id="UP000606115"/>
    </source>
</evidence>
<dbReference type="PANTHER" id="PTHR43646">
    <property type="entry name" value="GLYCOSYLTRANSFERASE"/>
    <property type="match status" value="1"/>
</dbReference>
<evidence type="ECO:0000256" key="4">
    <source>
        <dbReference type="ARBA" id="ARBA00022679"/>
    </source>
</evidence>
<keyword evidence="10" id="KW-1133">Transmembrane helix</keyword>
<evidence type="ECO:0000256" key="7">
    <source>
        <dbReference type="ARBA" id="ARBA00037904"/>
    </source>
</evidence>
<accession>A0ABQ2DPY8</accession>
<feature type="transmembrane region" description="Helical" evidence="10">
    <location>
        <begin position="124"/>
        <end position="148"/>
    </location>
</feature>
<dbReference type="Proteomes" id="UP000606115">
    <property type="component" value="Unassembled WGS sequence"/>
</dbReference>
<keyword evidence="5 10" id="KW-0472">Membrane</keyword>
<keyword evidence="3" id="KW-0328">Glycosyltransferase</keyword>
<name>A0ABQ2DPY8_9MICC</name>
<dbReference type="Pfam" id="PF00535">
    <property type="entry name" value="Glycos_transf_2"/>
    <property type="match status" value="1"/>
</dbReference>
<keyword evidence="13" id="KW-1185">Reference proteome</keyword>
<evidence type="ECO:0000256" key="9">
    <source>
        <dbReference type="ARBA" id="ARBA00040345"/>
    </source>
</evidence>
<protein>
    <recommendedName>
        <fullName evidence="9">4,4'-diaponeurosporenoate glycosyltransferase</fullName>
    </recommendedName>
</protein>
<evidence type="ECO:0000256" key="5">
    <source>
        <dbReference type="ARBA" id="ARBA00023136"/>
    </source>
</evidence>
<dbReference type="CDD" id="cd00761">
    <property type="entry name" value="Glyco_tranf_GTA_type"/>
    <property type="match status" value="1"/>
</dbReference>
<dbReference type="PANTHER" id="PTHR43646:SF2">
    <property type="entry name" value="GLYCOSYLTRANSFERASE 2-LIKE DOMAIN-CONTAINING PROTEIN"/>
    <property type="match status" value="1"/>
</dbReference>
<dbReference type="InterPro" id="IPR001173">
    <property type="entry name" value="Glyco_trans_2-like"/>
</dbReference>
<comment type="caution">
    <text evidence="12">The sequence shown here is derived from an EMBL/GenBank/DDBJ whole genome shotgun (WGS) entry which is preliminary data.</text>
</comment>
<evidence type="ECO:0000256" key="1">
    <source>
        <dbReference type="ARBA" id="ARBA00004236"/>
    </source>
</evidence>
<sequence length="241" mass="26095">MRISIVIPVLNDEEYLKVLLADLAHQTLPADEIIVVDNGCTDGSADVARSAGAIVIAEKNIGIPAAAATGYDRATGEIIVRCDADSRPPTDWLEKIDKQFKEDPTTGALTGPGFFYDLPLGTRWIGSALYAVGYFFMLGSALATIPLWGSNMAFRSALWNGVRGRVSRTGTKIHDDLDLSCAAQPNFVLKFVPTLRMGAAGRVFLRPRGFRDSSRLALNTLARHGGINGIFKRWQSVLGSK</sequence>
<dbReference type="RefSeq" id="WP_188686452.1">
    <property type="nucleotide sequence ID" value="NZ_JBHLUT010000012.1"/>
</dbReference>
<evidence type="ECO:0000256" key="10">
    <source>
        <dbReference type="SAM" id="Phobius"/>
    </source>
</evidence>
<proteinExistence type="inferred from homology"/>
<organism evidence="12 13">
    <name type="scientific">Glutamicibacter ardleyensis</name>
    <dbReference type="NCBI Taxonomy" id="225894"/>
    <lineage>
        <taxon>Bacteria</taxon>
        <taxon>Bacillati</taxon>
        <taxon>Actinomycetota</taxon>
        <taxon>Actinomycetes</taxon>
        <taxon>Micrococcales</taxon>
        <taxon>Micrococcaceae</taxon>
        <taxon>Glutamicibacter</taxon>
    </lineage>
</organism>
<comment type="pathway">
    <text evidence="7">Carotenoid biosynthesis; staphyloxanthin biosynthesis; staphyloxanthin from farnesyl diphosphate: step 4/5.</text>
</comment>
<keyword evidence="10" id="KW-0812">Transmembrane</keyword>
<keyword evidence="12" id="KW-0378">Hydrolase</keyword>
<dbReference type="SUPFAM" id="SSF53448">
    <property type="entry name" value="Nucleotide-diphospho-sugar transferases"/>
    <property type="match status" value="1"/>
</dbReference>
<dbReference type="GO" id="GO:0016787">
    <property type="term" value="F:hydrolase activity"/>
    <property type="evidence" value="ECO:0007669"/>
    <property type="project" value="UniProtKB-KW"/>
</dbReference>
<evidence type="ECO:0000256" key="3">
    <source>
        <dbReference type="ARBA" id="ARBA00022676"/>
    </source>
</evidence>
<dbReference type="EMBL" id="BMKX01000008">
    <property type="protein sequence ID" value="GGJ67730.1"/>
    <property type="molecule type" value="Genomic_DNA"/>
</dbReference>